<evidence type="ECO:0000313" key="10">
    <source>
        <dbReference type="Proteomes" id="UP001365542"/>
    </source>
</evidence>
<reference evidence="9 10" key="1">
    <citation type="submission" date="2019-10" db="EMBL/GenBank/DDBJ databases">
        <authorList>
            <person name="Palmer J.M."/>
        </authorList>
    </citation>
    <scope>NUCLEOTIDE SEQUENCE [LARGE SCALE GENOMIC DNA]</scope>
    <source>
        <strain evidence="9 10">TWF694</strain>
    </source>
</reference>
<protein>
    <recommendedName>
        <fullName evidence="4">Glycine amidinotransferase, mitochondrial</fullName>
        <ecNumber evidence="3">2.1.4.1</ecNumber>
    </recommendedName>
    <alternativeName>
        <fullName evidence="6">L-arginine:glycine amidinotransferase</fullName>
    </alternativeName>
    <alternativeName>
        <fullName evidence="7">Transamidinase</fullName>
    </alternativeName>
</protein>
<dbReference type="GO" id="GO:0005758">
    <property type="term" value="C:mitochondrial intermembrane space"/>
    <property type="evidence" value="ECO:0007669"/>
    <property type="project" value="TreeGrafter"/>
</dbReference>
<dbReference type="Proteomes" id="UP001365542">
    <property type="component" value="Unassembled WGS sequence"/>
</dbReference>
<dbReference type="PANTHER" id="PTHR10488">
    <property type="entry name" value="GLYCINE AMIDINOTRANSFERASE, MITOCHONDRIAL"/>
    <property type="match status" value="1"/>
</dbReference>
<evidence type="ECO:0000256" key="2">
    <source>
        <dbReference type="ARBA" id="ARBA00006943"/>
    </source>
</evidence>
<feature type="active site" evidence="8">
    <location>
        <position position="234"/>
    </location>
</feature>
<dbReference type="InterPro" id="IPR033195">
    <property type="entry name" value="AmidinoTrfase"/>
</dbReference>
<evidence type="ECO:0000313" key="9">
    <source>
        <dbReference type="EMBL" id="KAK6544738.1"/>
    </source>
</evidence>
<gene>
    <name evidence="9" type="ORF">TWF694_001423</name>
</gene>
<proteinExistence type="inferred from homology"/>
<dbReference type="EMBL" id="JAVHJO010000001">
    <property type="protein sequence ID" value="KAK6544738.1"/>
    <property type="molecule type" value="Genomic_DNA"/>
</dbReference>
<name>A0AAV9XRS1_9PEZI</name>
<keyword evidence="5" id="KW-0808">Transferase</keyword>
<evidence type="ECO:0000256" key="4">
    <source>
        <dbReference type="ARBA" id="ARBA00016069"/>
    </source>
</evidence>
<evidence type="ECO:0000256" key="7">
    <source>
        <dbReference type="ARBA" id="ARBA00033346"/>
    </source>
</evidence>
<feature type="active site" description="Amidino-cysteine intermediate" evidence="8">
    <location>
        <position position="390"/>
    </location>
</feature>
<organism evidence="9 10">
    <name type="scientific">Orbilia ellipsospora</name>
    <dbReference type="NCBI Taxonomy" id="2528407"/>
    <lineage>
        <taxon>Eukaryota</taxon>
        <taxon>Fungi</taxon>
        <taxon>Dikarya</taxon>
        <taxon>Ascomycota</taxon>
        <taxon>Pezizomycotina</taxon>
        <taxon>Orbiliomycetes</taxon>
        <taxon>Orbiliales</taxon>
        <taxon>Orbiliaceae</taxon>
        <taxon>Orbilia</taxon>
    </lineage>
</organism>
<dbReference type="EC" id="2.1.4.1" evidence="3"/>
<evidence type="ECO:0000256" key="5">
    <source>
        <dbReference type="ARBA" id="ARBA00022679"/>
    </source>
</evidence>
<evidence type="ECO:0000256" key="3">
    <source>
        <dbReference type="ARBA" id="ARBA00012351"/>
    </source>
</evidence>
<keyword evidence="10" id="KW-1185">Reference proteome</keyword>
<dbReference type="GO" id="GO:0006601">
    <property type="term" value="P:creatine biosynthetic process"/>
    <property type="evidence" value="ECO:0007669"/>
    <property type="project" value="TreeGrafter"/>
</dbReference>
<evidence type="ECO:0000256" key="6">
    <source>
        <dbReference type="ARBA" id="ARBA00031403"/>
    </source>
</evidence>
<dbReference type="GO" id="GO:0015068">
    <property type="term" value="F:glycine amidinotransferase activity"/>
    <property type="evidence" value="ECO:0007669"/>
    <property type="project" value="UniProtKB-EC"/>
</dbReference>
<evidence type="ECO:0000256" key="8">
    <source>
        <dbReference type="PIRSR" id="PIRSR633195-1"/>
    </source>
</evidence>
<sequence>MSTVWKSVKRNKLKEGGFYINIHQASPLELKDSGFDGKFYDINRALTPSIRMTISSTNTPAVQADDEWSPLKAVIVGRAGRACFPAAHPEMIKATMPTEHVHRFIPKNPFPKDIIEKAEAELDFLAAILKAEGVRVYRPLSGIDWIAEGGYTGAMPRDGLISVGNTLIEAPFAWSCRSREIKLAYSQMLRQLAEEDENARIVYRSAETFADTLINEPQDEKDQWVINNSRPAFDAADFMRFGSTIIGQYSHVTNQAGVEYLRSHLPVGYHVEMLNVNDPHAMHIDATILPLREGLLVYHPYKVTEDALRAHKVLANWNLVPFPFIPQAPEWPPLYMTSAWLPLNALVLDGERVIVEASDERTIKFYGELGMKCIKCPFKHVNSIGGSFHCATVDLVRG</sequence>
<comment type="similarity">
    <text evidence="2">Belongs to the amidinotransferase family.</text>
</comment>
<comment type="caution">
    <text evidence="9">The sequence shown here is derived from an EMBL/GenBank/DDBJ whole genome shotgun (WGS) entry which is preliminary data.</text>
</comment>
<feature type="active site" evidence="8">
    <location>
        <position position="283"/>
    </location>
</feature>
<dbReference type="Gene3D" id="3.75.10.10">
    <property type="entry name" value="L-arginine/glycine Amidinotransferase, Chain A"/>
    <property type="match status" value="1"/>
</dbReference>
<dbReference type="PANTHER" id="PTHR10488:SF1">
    <property type="entry name" value="GLYCINE AMIDINOTRANSFERASE, MITOCHONDRIAL"/>
    <property type="match status" value="1"/>
</dbReference>
<accession>A0AAV9XRS1</accession>
<dbReference type="CDD" id="cd21113">
    <property type="entry name" value="amidinotransferase-like"/>
    <property type="match status" value="1"/>
</dbReference>
<evidence type="ECO:0000256" key="1">
    <source>
        <dbReference type="ARBA" id="ARBA00004858"/>
    </source>
</evidence>
<dbReference type="SUPFAM" id="SSF55909">
    <property type="entry name" value="Pentein"/>
    <property type="match status" value="1"/>
</dbReference>
<comment type="pathway">
    <text evidence="1">Amine and polyamine biosynthesis; creatine biosynthesis; creatine from L-arginine and glycine: step 1/2.</text>
</comment>
<dbReference type="AlphaFoldDB" id="A0AAV9XRS1"/>